<dbReference type="AlphaFoldDB" id="A0AAD7M399"/>
<dbReference type="Proteomes" id="UP001163823">
    <property type="component" value="Chromosome 5"/>
</dbReference>
<sequence>MCHSQSWRPGRVPPLVAAHGGACMIRQVSGLDGTTREVVIFNSGGRPSSQVAGIGLQMDWKGSSQCTKSSNLEECSLLWPRVVVRA</sequence>
<organism evidence="1 2">
    <name type="scientific">Quillaja saponaria</name>
    <name type="common">Soap bark tree</name>
    <dbReference type="NCBI Taxonomy" id="32244"/>
    <lineage>
        <taxon>Eukaryota</taxon>
        <taxon>Viridiplantae</taxon>
        <taxon>Streptophyta</taxon>
        <taxon>Embryophyta</taxon>
        <taxon>Tracheophyta</taxon>
        <taxon>Spermatophyta</taxon>
        <taxon>Magnoliopsida</taxon>
        <taxon>eudicotyledons</taxon>
        <taxon>Gunneridae</taxon>
        <taxon>Pentapetalae</taxon>
        <taxon>rosids</taxon>
        <taxon>fabids</taxon>
        <taxon>Fabales</taxon>
        <taxon>Quillajaceae</taxon>
        <taxon>Quillaja</taxon>
    </lineage>
</organism>
<dbReference type="EMBL" id="JARAOO010000005">
    <property type="protein sequence ID" value="KAJ7968867.1"/>
    <property type="molecule type" value="Genomic_DNA"/>
</dbReference>
<evidence type="ECO:0000313" key="2">
    <source>
        <dbReference type="Proteomes" id="UP001163823"/>
    </source>
</evidence>
<keyword evidence="2" id="KW-1185">Reference proteome</keyword>
<dbReference type="KEGG" id="qsa:O6P43_012905"/>
<evidence type="ECO:0000313" key="1">
    <source>
        <dbReference type="EMBL" id="KAJ7968867.1"/>
    </source>
</evidence>
<gene>
    <name evidence="1" type="ORF">O6P43_012905</name>
</gene>
<comment type="caution">
    <text evidence="1">The sequence shown here is derived from an EMBL/GenBank/DDBJ whole genome shotgun (WGS) entry which is preliminary data.</text>
</comment>
<name>A0AAD7M399_QUISA</name>
<reference evidence="1" key="1">
    <citation type="journal article" date="2023" name="Science">
        <title>Elucidation of the pathway for biosynthesis of saponin adjuvants from the soapbark tree.</title>
        <authorList>
            <person name="Reed J."/>
            <person name="Orme A."/>
            <person name="El-Demerdash A."/>
            <person name="Owen C."/>
            <person name="Martin L.B.B."/>
            <person name="Misra R.C."/>
            <person name="Kikuchi S."/>
            <person name="Rejzek M."/>
            <person name="Martin A.C."/>
            <person name="Harkess A."/>
            <person name="Leebens-Mack J."/>
            <person name="Louveau T."/>
            <person name="Stephenson M.J."/>
            <person name="Osbourn A."/>
        </authorList>
    </citation>
    <scope>NUCLEOTIDE SEQUENCE</scope>
    <source>
        <strain evidence="1">S10</strain>
    </source>
</reference>
<accession>A0AAD7M399</accession>
<proteinExistence type="predicted"/>
<protein>
    <submittedName>
        <fullName evidence="1">Uncharacterized protein</fullName>
    </submittedName>
</protein>